<evidence type="ECO:0000313" key="1">
    <source>
        <dbReference type="EMBL" id="KAJ7033095.1"/>
    </source>
</evidence>
<sequence length="224" mass="25053">MSTTTTGEKPIHPGPTYERVDEELTADKSTIIQNDNAPVTDPVSSAALLRSTIETTSRLLVSEFRAGLQFCHSHLATGNRLNQEIDLLSTGEKEAYTLADYDASLEFTYAIGQKPFTESYALVLSGLQFDELHNNRHVIPVPKIPRLVWRKITTENPWIFPYLDLAGEVFKQTSNLLHGNSPSPVWTLQDLDIALSSSTFSDVAQTGLREYLAAHESMDKFIRR</sequence>
<gene>
    <name evidence="1" type="ORF">C8F04DRAFT_1105134</name>
</gene>
<dbReference type="EMBL" id="JARJCM010000067">
    <property type="protein sequence ID" value="KAJ7033095.1"/>
    <property type="molecule type" value="Genomic_DNA"/>
</dbReference>
<proteinExistence type="predicted"/>
<organism evidence="1 2">
    <name type="scientific">Mycena alexandri</name>
    <dbReference type="NCBI Taxonomy" id="1745969"/>
    <lineage>
        <taxon>Eukaryota</taxon>
        <taxon>Fungi</taxon>
        <taxon>Dikarya</taxon>
        <taxon>Basidiomycota</taxon>
        <taxon>Agaricomycotina</taxon>
        <taxon>Agaricomycetes</taxon>
        <taxon>Agaricomycetidae</taxon>
        <taxon>Agaricales</taxon>
        <taxon>Marasmiineae</taxon>
        <taxon>Mycenaceae</taxon>
        <taxon>Mycena</taxon>
    </lineage>
</organism>
<accession>A0AAD6X2B5</accession>
<keyword evidence="2" id="KW-1185">Reference proteome</keyword>
<name>A0AAD6X2B5_9AGAR</name>
<dbReference type="AlphaFoldDB" id="A0AAD6X2B5"/>
<evidence type="ECO:0000313" key="2">
    <source>
        <dbReference type="Proteomes" id="UP001218188"/>
    </source>
</evidence>
<protein>
    <submittedName>
        <fullName evidence="1">Uncharacterized protein</fullName>
    </submittedName>
</protein>
<dbReference type="Proteomes" id="UP001218188">
    <property type="component" value="Unassembled WGS sequence"/>
</dbReference>
<comment type="caution">
    <text evidence="1">The sequence shown here is derived from an EMBL/GenBank/DDBJ whole genome shotgun (WGS) entry which is preliminary data.</text>
</comment>
<reference evidence="1" key="1">
    <citation type="submission" date="2023-03" db="EMBL/GenBank/DDBJ databases">
        <title>Massive genome expansion in bonnet fungi (Mycena s.s.) driven by repeated elements and novel gene families across ecological guilds.</title>
        <authorList>
            <consortium name="Lawrence Berkeley National Laboratory"/>
            <person name="Harder C.B."/>
            <person name="Miyauchi S."/>
            <person name="Viragh M."/>
            <person name="Kuo A."/>
            <person name="Thoen E."/>
            <person name="Andreopoulos B."/>
            <person name="Lu D."/>
            <person name="Skrede I."/>
            <person name="Drula E."/>
            <person name="Henrissat B."/>
            <person name="Morin E."/>
            <person name="Kohler A."/>
            <person name="Barry K."/>
            <person name="LaButti K."/>
            <person name="Morin E."/>
            <person name="Salamov A."/>
            <person name="Lipzen A."/>
            <person name="Mereny Z."/>
            <person name="Hegedus B."/>
            <person name="Baldrian P."/>
            <person name="Stursova M."/>
            <person name="Weitz H."/>
            <person name="Taylor A."/>
            <person name="Grigoriev I.V."/>
            <person name="Nagy L.G."/>
            <person name="Martin F."/>
            <person name="Kauserud H."/>
        </authorList>
    </citation>
    <scope>NUCLEOTIDE SEQUENCE</scope>
    <source>
        <strain evidence="1">CBHHK200</strain>
    </source>
</reference>